<dbReference type="OrthoDB" id="9775224at2"/>
<dbReference type="Gene3D" id="3.40.50.300">
    <property type="entry name" value="P-loop containing nucleotide triphosphate hydrolases"/>
    <property type="match status" value="1"/>
</dbReference>
<proteinExistence type="inferred from homology"/>
<dbReference type="GO" id="GO:0008976">
    <property type="term" value="F:polyphosphate kinase activity"/>
    <property type="evidence" value="ECO:0007669"/>
    <property type="project" value="InterPro"/>
</dbReference>
<dbReference type="PANTHER" id="PTHR34383:SF3">
    <property type="entry name" value="POLYPHOSPHATE:AMP PHOSPHOTRANSFERASE"/>
    <property type="match status" value="1"/>
</dbReference>
<dbReference type="Pfam" id="PF03976">
    <property type="entry name" value="PPK2"/>
    <property type="match status" value="1"/>
</dbReference>
<keyword evidence="3" id="KW-0418">Kinase</keyword>
<name>A0A1B6VJW7_9PROT</name>
<organism evidence="5 6">
    <name type="scientific">Gluconobacter cerinus</name>
    <dbReference type="NCBI Taxonomy" id="38307"/>
    <lineage>
        <taxon>Bacteria</taxon>
        <taxon>Pseudomonadati</taxon>
        <taxon>Pseudomonadota</taxon>
        <taxon>Alphaproteobacteria</taxon>
        <taxon>Acetobacterales</taxon>
        <taxon>Acetobacteraceae</taxon>
        <taxon>Gluconobacter</taxon>
    </lineage>
</organism>
<dbReference type="InterPro" id="IPR016898">
    <property type="entry name" value="Polyphosphate_phosphotransfera"/>
</dbReference>
<feature type="domain" description="Polyphosphate kinase-2-related" evidence="4">
    <location>
        <begin position="33"/>
        <end position="263"/>
    </location>
</feature>
<evidence type="ECO:0000259" key="4">
    <source>
        <dbReference type="Pfam" id="PF03976"/>
    </source>
</evidence>
<dbReference type="PATRIC" id="fig|38307.3.peg.2186"/>
<dbReference type="EMBL" id="LUTU01000008">
    <property type="protein sequence ID" value="OAJ67513.1"/>
    <property type="molecule type" value="Genomic_DNA"/>
</dbReference>
<dbReference type="InterPro" id="IPR022300">
    <property type="entry name" value="PPK2-rel_1"/>
</dbReference>
<dbReference type="PIRSF" id="PIRSF028756">
    <property type="entry name" value="PPK2_prd"/>
    <property type="match status" value="1"/>
</dbReference>
<evidence type="ECO:0000256" key="3">
    <source>
        <dbReference type="ARBA" id="ARBA00022777"/>
    </source>
</evidence>
<dbReference type="InterPro" id="IPR027417">
    <property type="entry name" value="P-loop_NTPase"/>
</dbReference>
<dbReference type="NCBIfam" id="TIGR03709">
    <property type="entry name" value="PPK2_rel_1"/>
    <property type="match status" value="1"/>
</dbReference>
<evidence type="ECO:0000313" key="6">
    <source>
        <dbReference type="Proteomes" id="UP000077786"/>
    </source>
</evidence>
<comment type="caution">
    <text evidence="5">The sequence shown here is derived from an EMBL/GenBank/DDBJ whole genome shotgun (WGS) entry which is preliminary data.</text>
</comment>
<gene>
    <name evidence="5" type="ORF">A0123_02116</name>
</gene>
<dbReference type="InterPro" id="IPR022488">
    <property type="entry name" value="PPK2-related"/>
</dbReference>
<evidence type="ECO:0000313" key="5">
    <source>
        <dbReference type="EMBL" id="OAJ67513.1"/>
    </source>
</evidence>
<reference evidence="5 6" key="1">
    <citation type="submission" date="2016-03" db="EMBL/GenBank/DDBJ databases">
        <title>Draft genome sequence of Gluconobacter cerinus strain CECT 9110.</title>
        <authorList>
            <person name="Sainz F."/>
            <person name="Mas A."/>
            <person name="Torija M.J."/>
        </authorList>
    </citation>
    <scope>NUCLEOTIDE SEQUENCE [LARGE SCALE GENOMIC DNA]</scope>
    <source>
        <strain evidence="5 6">CECT 9110</strain>
    </source>
</reference>
<protein>
    <submittedName>
        <fullName evidence="5">Polyphosphate--nucleotide phosphotransferase</fullName>
    </submittedName>
</protein>
<dbReference type="RefSeq" id="WP_064274780.1">
    <property type="nucleotide sequence ID" value="NZ_JBDNTQ010000034.1"/>
</dbReference>
<comment type="similarity">
    <text evidence="1">Belongs to the polyphosphate kinase 2 (PPK2) family. Class I subfamily.</text>
</comment>
<dbReference type="GO" id="GO:0006797">
    <property type="term" value="P:polyphosphate metabolic process"/>
    <property type="evidence" value="ECO:0007669"/>
    <property type="project" value="InterPro"/>
</dbReference>
<evidence type="ECO:0000256" key="2">
    <source>
        <dbReference type="ARBA" id="ARBA00022679"/>
    </source>
</evidence>
<sequence>MLAESGMPSRLTITDGTKFKLTDFRTDDRIGHDKKSAHTRIRDCVDRMAILQGRLAAHGSHGILVVLQGMDTAGKDGAIRHAFSGLNPQGFHVTSFKTPAGAAEKRDDLWRVHLMAPARGEIAVFNRSHYEDVLIARVHPDIVRARGLNPDEPGFWDRRLADIRHFESYLTHQNVIILKLFLHISADEQKKRILKRLTQPEKRWKFSPSDLAEREKWPDYTKAYEAAIQATSTPEAPWHIIPADHKWAARLMVAEALLETMEKLHLKVPEEKLSDTLRAARDALLAEGSSRT</sequence>
<evidence type="ECO:0000256" key="1">
    <source>
        <dbReference type="ARBA" id="ARBA00009924"/>
    </source>
</evidence>
<dbReference type="Proteomes" id="UP000077786">
    <property type="component" value="Unassembled WGS sequence"/>
</dbReference>
<dbReference type="AlphaFoldDB" id="A0A1B6VJW7"/>
<dbReference type="PANTHER" id="PTHR34383">
    <property type="entry name" value="POLYPHOSPHATE:AMP PHOSPHOTRANSFERASE-RELATED"/>
    <property type="match status" value="1"/>
</dbReference>
<keyword evidence="2 5" id="KW-0808">Transferase</keyword>
<dbReference type="SUPFAM" id="SSF52540">
    <property type="entry name" value="P-loop containing nucleoside triphosphate hydrolases"/>
    <property type="match status" value="1"/>
</dbReference>
<accession>A0A1B6VJW7</accession>